<protein>
    <submittedName>
        <fullName evidence="1">Uncharacterized protein</fullName>
    </submittedName>
</protein>
<evidence type="ECO:0000313" key="2">
    <source>
        <dbReference type="Proteomes" id="UP000030693"/>
    </source>
</evidence>
<keyword evidence="2" id="KW-1185">Reference proteome</keyword>
<dbReference type="RefSeq" id="XP_009492507.1">
    <property type="nucleotide sequence ID" value="XM_009494232.1"/>
</dbReference>
<reference evidence="1" key="1">
    <citation type="submission" date="2013-04" db="EMBL/GenBank/DDBJ databases">
        <title>The Genome Sequence of Fonticula alba ATCC 38817.</title>
        <authorList>
            <consortium name="The Broad Institute Genomics Platform"/>
            <person name="Russ C."/>
            <person name="Cuomo C."/>
            <person name="Burger G."/>
            <person name="Gray M.W."/>
            <person name="Holland P.W.H."/>
            <person name="King N."/>
            <person name="Lang F.B.F."/>
            <person name="Roger A.J."/>
            <person name="Ruiz-Trillo I."/>
            <person name="Brown M."/>
            <person name="Walker B."/>
            <person name="Young S."/>
            <person name="Zeng Q."/>
            <person name="Gargeya S."/>
            <person name="Fitzgerald M."/>
            <person name="Haas B."/>
            <person name="Abouelleil A."/>
            <person name="Allen A.W."/>
            <person name="Alvarado L."/>
            <person name="Arachchi H.M."/>
            <person name="Berlin A.M."/>
            <person name="Chapman S.B."/>
            <person name="Gainer-Dewar J."/>
            <person name="Goldberg J."/>
            <person name="Griggs A."/>
            <person name="Gujja S."/>
            <person name="Hansen M."/>
            <person name="Howarth C."/>
            <person name="Imamovic A."/>
            <person name="Ireland A."/>
            <person name="Larimer J."/>
            <person name="McCowan C."/>
            <person name="Murphy C."/>
            <person name="Pearson M."/>
            <person name="Poon T.W."/>
            <person name="Priest M."/>
            <person name="Roberts A."/>
            <person name="Saif S."/>
            <person name="Shea T."/>
            <person name="Sisk P."/>
            <person name="Sykes S."/>
            <person name="Wortman J."/>
            <person name="Nusbaum C."/>
            <person name="Birren B."/>
        </authorList>
    </citation>
    <scope>NUCLEOTIDE SEQUENCE [LARGE SCALE GENOMIC DNA]</scope>
    <source>
        <strain evidence="1">ATCC 38817</strain>
    </source>
</reference>
<dbReference type="GeneID" id="20525109"/>
<organism evidence="1">
    <name type="scientific">Fonticula alba</name>
    <name type="common">Slime mold</name>
    <dbReference type="NCBI Taxonomy" id="691883"/>
    <lineage>
        <taxon>Eukaryota</taxon>
        <taxon>Rotosphaerida</taxon>
        <taxon>Fonticulaceae</taxon>
        <taxon>Fonticula</taxon>
    </lineage>
</organism>
<evidence type="ECO:0000313" key="1">
    <source>
        <dbReference type="EMBL" id="KCV72806.1"/>
    </source>
</evidence>
<sequence>MTIGGTCSSHRAPATGQYPTCMAGEGGHFPLVLAGGLGAWKCGEGGQAVQGRRSSTLMTRRDVSVPGSLPLQAHAPPPPARRPPVGRGGCWKFGPPCRAIGGDRPAANIGCALLARPPGMQGGRGGGGAAMNRWTLVRKRQRREPPGPWASTTYPGVQAAPPVCPSGGGGGGATRCRCQAVSLEVWPGQYG</sequence>
<dbReference type="Proteomes" id="UP000030693">
    <property type="component" value="Unassembled WGS sequence"/>
</dbReference>
<accession>A0A058ZFS7</accession>
<dbReference type="EMBL" id="KB932201">
    <property type="protein sequence ID" value="KCV72806.1"/>
    <property type="molecule type" value="Genomic_DNA"/>
</dbReference>
<name>A0A058ZFS7_FONAL</name>
<gene>
    <name evidence="1" type="ORF">H696_00384</name>
</gene>
<proteinExistence type="predicted"/>
<dbReference type="AlphaFoldDB" id="A0A058ZFS7"/>